<dbReference type="PANTHER" id="PTHR10887:SF341">
    <property type="entry name" value="NFX1-TYPE ZINC FINGER-CONTAINING PROTEIN 1"/>
    <property type="match status" value="1"/>
</dbReference>
<evidence type="ECO:0000259" key="3">
    <source>
        <dbReference type="Pfam" id="PF13086"/>
    </source>
</evidence>
<sequence length="1086" mass="123251">MTSTSREPSDRAGRLAGLFRNTLNGNRMIRSANDAKLFFEAARAQSTPSSCMESILASKHGIDAMQMAVRVDLSVPFVQSQTLQFISYLADDQLRVLAGGQILQRALIAIAEPPTLWNELVRAVQTDSLDEQGFQTFSWLCLELLSLPTTAEVDVIADINTIVQTGKFTNASSPEARRLGYKIQHILKLQTSSSGRSADGNTPGGRHDNDFEDFRQVSVYPTTDEFLSTEKPFYRRVKEVFETNVSERPAVHLDNIFRLTREDLLEELRSDWQISQGRRRGKRSALTLCKLTPVYLGLGNGNVRKKCSLSMTCETGLETIEKKEPHSRRKWLNDNKNYLRHQAFGALYHEEQIFGFAFVDRDVDRLMESPPVVTLQFTDDRSFKKALLALKTAKNISFTLVDTPVFAYEPVLKRLKEMKELPLQEKLLNPSEAIDDFIPHAAVQKVTESLAWNTANSEVAIKNGGVKKKFQLDYSQRRSLINALSSRVSVIQGPPGTGKSFIGALATHFIINETKLKILVITYTNHALDQFLEDLLGLGIEEDVMVRLGSKSTPTTAPLLLSTQKYGHRLDRNAWGMIDSLKAEAADQSEELRDAFTGYLQARPSFHDIQNYLEFEDSMFFEAFVIPSENDGFKKIGKKGKLVTEDYLYEKWKSGEGPGVFKSQAMKNHQDVWTMPPHIRKKYIEDWFSAILQEKTERLQVLAQQYDSTQELMDEIYDDSKAQILRGKRIIGCTTTAAAKYTKLITSAQPDVVIVEEAGEIQESHIITALTPSVKQLILIGDHKQLRPKINNYNLTVEKGEGYDLNRSLFERLILQGHPHTTLQKQHRMHPDISVLVKELTYPDLEDGPKTTTRELLCGLEDRVIFVNHSYPELQNERIADRRDQGSKSSKENPFEAHMVLKTVKYLAQQGYRTKNMVVLTPYLGQLRLMSDLLMDEIDPWLSDLDSYELIQAGLMTQAAAKVDKTPLRISTIDNYQGEESDIVIVSLTRSNNNGDIGFLAARERLNVLLSRARNCLIMFGNMETYMHSKRGKDTWIPFFESMKVKNHLYDGLPVKCEKHSERKFLLKEPDEFDRCCPDGGCAEPW</sequence>
<protein>
    <submittedName>
        <fullName evidence="5">NFX1-type zinc finger-containing protein 1</fullName>
    </submittedName>
</protein>
<feature type="domain" description="DNA2/NAM7 helicase helicase" evidence="3">
    <location>
        <begin position="471"/>
        <end position="789"/>
    </location>
</feature>
<keyword evidence="1" id="KW-0378">Hydrolase</keyword>
<evidence type="ECO:0000256" key="1">
    <source>
        <dbReference type="ARBA" id="ARBA00022806"/>
    </source>
</evidence>
<dbReference type="CDD" id="cd17936">
    <property type="entry name" value="EEXXEc_NFX1"/>
    <property type="match status" value="1"/>
</dbReference>
<dbReference type="EMBL" id="KN714667">
    <property type="protein sequence ID" value="KUI53043.1"/>
    <property type="molecule type" value="Genomic_DNA"/>
</dbReference>
<dbReference type="Proteomes" id="UP000078576">
    <property type="component" value="Unassembled WGS sequence"/>
</dbReference>
<dbReference type="Pfam" id="PF13087">
    <property type="entry name" value="AAA_12"/>
    <property type="match status" value="1"/>
</dbReference>
<dbReference type="CDD" id="cd18808">
    <property type="entry name" value="SF1_C_Upf1"/>
    <property type="match status" value="1"/>
</dbReference>
<gene>
    <name evidence="5" type="ORF">VP1G_10537</name>
</gene>
<dbReference type="InterPro" id="IPR027417">
    <property type="entry name" value="P-loop_NTPase"/>
</dbReference>
<name>A0A194UN09_CYTMA</name>
<keyword evidence="1" id="KW-0347">Helicase</keyword>
<dbReference type="STRING" id="694573.A0A194UN09"/>
<evidence type="ECO:0000256" key="2">
    <source>
        <dbReference type="SAM" id="MobiDB-lite"/>
    </source>
</evidence>
<dbReference type="InterPro" id="IPR047187">
    <property type="entry name" value="SF1_C_Upf1"/>
</dbReference>
<dbReference type="GO" id="GO:0004386">
    <property type="term" value="F:helicase activity"/>
    <property type="evidence" value="ECO:0007669"/>
    <property type="project" value="InterPro"/>
</dbReference>
<dbReference type="PANTHER" id="PTHR10887">
    <property type="entry name" value="DNA2/NAM7 HELICASE FAMILY"/>
    <property type="match status" value="1"/>
</dbReference>
<dbReference type="InterPro" id="IPR041677">
    <property type="entry name" value="DNA2/NAM7_AAA_11"/>
</dbReference>
<feature type="domain" description="DNA2/NAM7 helicase-like C-terminal" evidence="4">
    <location>
        <begin position="805"/>
        <end position="1023"/>
    </location>
</feature>
<dbReference type="Pfam" id="PF13086">
    <property type="entry name" value="AAA_11"/>
    <property type="match status" value="1"/>
</dbReference>
<dbReference type="GO" id="GO:0031380">
    <property type="term" value="C:nuclear RNA-directed RNA polymerase complex"/>
    <property type="evidence" value="ECO:0007669"/>
    <property type="project" value="TreeGrafter"/>
</dbReference>
<dbReference type="InterPro" id="IPR045055">
    <property type="entry name" value="DNA2/NAM7-like"/>
</dbReference>
<dbReference type="GO" id="GO:0031048">
    <property type="term" value="P:regulatory ncRNA-mediated heterochromatin formation"/>
    <property type="evidence" value="ECO:0007669"/>
    <property type="project" value="TreeGrafter"/>
</dbReference>
<keyword evidence="1" id="KW-0067">ATP-binding</keyword>
<keyword evidence="6" id="KW-1185">Reference proteome</keyword>
<dbReference type="Gene3D" id="3.40.50.300">
    <property type="entry name" value="P-loop containing nucleotide triphosphate hydrolases"/>
    <property type="match status" value="3"/>
</dbReference>
<accession>A0A194UN09</accession>
<dbReference type="AlphaFoldDB" id="A0A194UN09"/>
<dbReference type="InterPro" id="IPR041679">
    <property type="entry name" value="DNA2/NAM7-like_C"/>
</dbReference>
<dbReference type="SUPFAM" id="SSF52540">
    <property type="entry name" value="P-loop containing nucleoside triphosphate hydrolases"/>
    <property type="match status" value="1"/>
</dbReference>
<evidence type="ECO:0000313" key="6">
    <source>
        <dbReference type="Proteomes" id="UP000078576"/>
    </source>
</evidence>
<keyword evidence="1" id="KW-0547">Nucleotide-binding</keyword>
<proteinExistence type="predicted"/>
<reference evidence="6" key="1">
    <citation type="submission" date="2014-12" db="EMBL/GenBank/DDBJ databases">
        <title>Genome Sequence of Valsa Canker Pathogens Uncovers a Specific Adaption of Colonization on Woody Bark.</title>
        <authorList>
            <person name="Yin Z."/>
            <person name="Liu H."/>
            <person name="Gao X."/>
            <person name="Li Z."/>
            <person name="Song N."/>
            <person name="Ke X."/>
            <person name="Dai Q."/>
            <person name="Wu Y."/>
            <person name="Sun Y."/>
            <person name="Xu J.-R."/>
            <person name="Kang Z.K."/>
            <person name="Wang L."/>
            <person name="Huang L."/>
        </authorList>
    </citation>
    <scope>NUCLEOTIDE SEQUENCE [LARGE SCALE GENOMIC DNA]</scope>
    <source>
        <strain evidence="6">SXYL134</strain>
    </source>
</reference>
<dbReference type="FunFam" id="3.40.50.300:FF:001660">
    <property type="entry name" value="NF-X1 finger and helicase protein, putative"/>
    <property type="match status" value="1"/>
</dbReference>
<evidence type="ECO:0000313" key="5">
    <source>
        <dbReference type="EMBL" id="KUI53043.1"/>
    </source>
</evidence>
<evidence type="ECO:0000259" key="4">
    <source>
        <dbReference type="Pfam" id="PF13087"/>
    </source>
</evidence>
<organism evidence="5 6">
    <name type="scientific">Cytospora mali</name>
    <name type="common">Apple Valsa canker fungus</name>
    <name type="synonym">Valsa mali</name>
    <dbReference type="NCBI Taxonomy" id="578113"/>
    <lineage>
        <taxon>Eukaryota</taxon>
        <taxon>Fungi</taxon>
        <taxon>Dikarya</taxon>
        <taxon>Ascomycota</taxon>
        <taxon>Pezizomycotina</taxon>
        <taxon>Sordariomycetes</taxon>
        <taxon>Sordariomycetidae</taxon>
        <taxon>Diaporthales</taxon>
        <taxon>Cytosporaceae</taxon>
        <taxon>Cytospora</taxon>
    </lineage>
</organism>
<feature type="compositionally biased region" description="Polar residues" evidence="2">
    <location>
        <begin position="191"/>
        <end position="200"/>
    </location>
</feature>
<dbReference type="OrthoDB" id="2423195at2759"/>
<feature type="region of interest" description="Disordered" evidence="2">
    <location>
        <begin position="191"/>
        <end position="211"/>
    </location>
</feature>